<evidence type="ECO:0000256" key="1">
    <source>
        <dbReference type="SAM" id="Phobius"/>
    </source>
</evidence>
<proteinExistence type="predicted"/>
<comment type="caution">
    <text evidence="2">The sequence shown here is derived from an EMBL/GenBank/DDBJ whole genome shotgun (WGS) entry which is preliminary data.</text>
</comment>
<keyword evidence="3" id="KW-1185">Reference proteome</keyword>
<dbReference type="EMBL" id="QZCW01000002">
    <property type="protein sequence ID" value="MCW5321799.1"/>
    <property type="molecule type" value="Genomic_DNA"/>
</dbReference>
<name>A0ABT3KV58_9BURK</name>
<evidence type="ECO:0000313" key="3">
    <source>
        <dbReference type="Proteomes" id="UP001208935"/>
    </source>
</evidence>
<feature type="transmembrane region" description="Helical" evidence="1">
    <location>
        <begin position="62"/>
        <end position="82"/>
    </location>
</feature>
<reference evidence="3" key="1">
    <citation type="submission" date="2023-07" db="EMBL/GenBank/DDBJ databases">
        <title>Verminephrobacter genomes.</title>
        <authorList>
            <person name="Lund M.B."/>
        </authorList>
    </citation>
    <scope>NUCLEOTIDE SEQUENCE [LARGE SCALE GENOMIC DNA]</scope>
    <source>
        <strain evidence="3">AtM5-05</strain>
    </source>
</reference>
<organism evidence="2 3">
    <name type="scientific">Verminephrobacter aporrectodeae subsp. tuberculatae</name>
    <dbReference type="NCBI Taxonomy" id="1110392"/>
    <lineage>
        <taxon>Bacteria</taxon>
        <taxon>Pseudomonadati</taxon>
        <taxon>Pseudomonadota</taxon>
        <taxon>Betaproteobacteria</taxon>
        <taxon>Burkholderiales</taxon>
        <taxon>Comamonadaceae</taxon>
        <taxon>Verminephrobacter</taxon>
    </lineage>
</organism>
<sequence length="119" mass="12930">MTEVTKDLLDAKLEAIEVRMDARIASIEGKFNIMFSKMESMQEQFTEVRKEGKADAKMTRNIIIATGITVVFGIAAFNATVLSNMVASFDAGRNTALAIMDAKVQAQQPTPPPAKPASH</sequence>
<keyword evidence="1" id="KW-0812">Transmembrane</keyword>
<protein>
    <submittedName>
        <fullName evidence="2">Uncharacterized protein</fullName>
    </submittedName>
</protein>
<keyword evidence="1" id="KW-1133">Transmembrane helix</keyword>
<keyword evidence="1" id="KW-0472">Membrane</keyword>
<accession>A0ABT3KV58</accession>
<dbReference type="Proteomes" id="UP001208935">
    <property type="component" value="Unassembled WGS sequence"/>
</dbReference>
<evidence type="ECO:0000313" key="2">
    <source>
        <dbReference type="EMBL" id="MCW5321799.1"/>
    </source>
</evidence>
<gene>
    <name evidence="2" type="ORF">D5039_11730</name>
</gene>